<gene>
    <name evidence="3" type="ORF">KIN20_003571</name>
</gene>
<proteinExistence type="predicted"/>
<protein>
    <recommendedName>
        <fullName evidence="2">Arrestin C-terminal-like domain-containing protein</fullName>
    </recommendedName>
</protein>
<evidence type="ECO:0000313" key="3">
    <source>
        <dbReference type="EMBL" id="KAJ1348300.1"/>
    </source>
</evidence>
<dbReference type="InterPro" id="IPR014756">
    <property type="entry name" value="Ig_E-set"/>
</dbReference>
<organism evidence="3 4">
    <name type="scientific">Parelaphostrongylus tenuis</name>
    <name type="common">Meningeal worm</name>
    <dbReference type="NCBI Taxonomy" id="148309"/>
    <lineage>
        <taxon>Eukaryota</taxon>
        <taxon>Metazoa</taxon>
        <taxon>Ecdysozoa</taxon>
        <taxon>Nematoda</taxon>
        <taxon>Chromadorea</taxon>
        <taxon>Rhabditida</taxon>
        <taxon>Rhabditina</taxon>
        <taxon>Rhabditomorpha</taxon>
        <taxon>Strongyloidea</taxon>
        <taxon>Metastrongylidae</taxon>
        <taxon>Parelaphostrongylus</taxon>
    </lineage>
</organism>
<dbReference type="GO" id="GO:0015031">
    <property type="term" value="P:protein transport"/>
    <property type="evidence" value="ECO:0007669"/>
    <property type="project" value="TreeGrafter"/>
</dbReference>
<evidence type="ECO:0000313" key="4">
    <source>
        <dbReference type="Proteomes" id="UP001196413"/>
    </source>
</evidence>
<dbReference type="AlphaFoldDB" id="A0AAD5LXI1"/>
<evidence type="ECO:0000256" key="1">
    <source>
        <dbReference type="SAM" id="MobiDB-lite"/>
    </source>
</evidence>
<name>A0AAD5LXI1_PARTN</name>
<comment type="caution">
    <text evidence="3">The sequence shown here is derived from an EMBL/GenBank/DDBJ whole genome shotgun (WGS) entry which is preliminary data.</text>
</comment>
<evidence type="ECO:0000259" key="2">
    <source>
        <dbReference type="Pfam" id="PF02752"/>
    </source>
</evidence>
<dbReference type="SUPFAM" id="SSF81296">
    <property type="entry name" value="E set domains"/>
    <property type="match status" value="1"/>
</dbReference>
<sequence>MRSLKNDTSKNLAKATMKLFEISKYVAYEYGCTFHLESFRLNACGHNLREQRRKLATGEQDICIEKKSEGSVQLYLQVPPAVPTFSNCAIISVEYVVEVKFRTMSSFNKDIETCFSITVGTIPVNNTSYFAQATAPNLDIPSTSSVAPTAPPIEISSPYPTQDGATVHAPPPPTYEESIYGASGTTLETDNIESFIPRYPFYPTLSGVEKSVYNGNSLEI</sequence>
<dbReference type="PANTHER" id="PTHR11188">
    <property type="entry name" value="ARRESTIN DOMAIN CONTAINING PROTEIN"/>
    <property type="match status" value="1"/>
</dbReference>
<feature type="domain" description="Arrestin C-terminal-like" evidence="2">
    <location>
        <begin position="4"/>
        <end position="123"/>
    </location>
</feature>
<feature type="region of interest" description="Disordered" evidence="1">
    <location>
        <begin position="155"/>
        <end position="176"/>
    </location>
</feature>
<dbReference type="Pfam" id="PF02752">
    <property type="entry name" value="Arrestin_C"/>
    <property type="match status" value="1"/>
</dbReference>
<dbReference type="InterPro" id="IPR011022">
    <property type="entry name" value="Arrestin_C-like"/>
</dbReference>
<reference evidence="3" key="1">
    <citation type="submission" date="2021-06" db="EMBL/GenBank/DDBJ databases">
        <title>Parelaphostrongylus tenuis whole genome reference sequence.</title>
        <authorList>
            <person name="Garwood T.J."/>
            <person name="Larsen P.A."/>
            <person name="Fountain-Jones N.M."/>
            <person name="Garbe J.R."/>
            <person name="Macchietto M.G."/>
            <person name="Kania S.A."/>
            <person name="Gerhold R.W."/>
            <person name="Richards J.E."/>
            <person name="Wolf T.M."/>
        </authorList>
    </citation>
    <scope>NUCLEOTIDE SEQUENCE</scope>
    <source>
        <strain evidence="3">MNPRO001-30</strain>
        <tissue evidence="3">Meninges</tissue>
    </source>
</reference>
<keyword evidence="4" id="KW-1185">Reference proteome</keyword>
<dbReference type="PANTHER" id="PTHR11188:SF175">
    <property type="entry name" value="ARRESTIN C-TERMINAL-LIKE DOMAIN-CONTAINING PROTEIN"/>
    <property type="match status" value="1"/>
</dbReference>
<accession>A0AAD5LXI1</accession>
<dbReference type="Gene3D" id="2.60.40.640">
    <property type="match status" value="1"/>
</dbReference>
<dbReference type="GO" id="GO:0005737">
    <property type="term" value="C:cytoplasm"/>
    <property type="evidence" value="ECO:0007669"/>
    <property type="project" value="TreeGrafter"/>
</dbReference>
<dbReference type="EMBL" id="JAHQIW010000475">
    <property type="protein sequence ID" value="KAJ1348300.1"/>
    <property type="molecule type" value="Genomic_DNA"/>
</dbReference>
<dbReference type="InterPro" id="IPR014752">
    <property type="entry name" value="Arrestin-like_C"/>
</dbReference>
<dbReference type="InterPro" id="IPR050357">
    <property type="entry name" value="Arrestin_domain-protein"/>
</dbReference>
<dbReference type="Proteomes" id="UP001196413">
    <property type="component" value="Unassembled WGS sequence"/>
</dbReference>